<dbReference type="VEuPathDB" id="FungiDB:CC1G_08796"/>
<dbReference type="Gene3D" id="1.20.1280.50">
    <property type="match status" value="1"/>
</dbReference>
<organism evidence="2 3">
    <name type="scientific">Coprinopsis cinerea (strain Okayama-7 / 130 / ATCC MYA-4618 / FGSC 9003)</name>
    <name type="common">Inky cap fungus</name>
    <name type="synonym">Hormographiella aspergillata</name>
    <dbReference type="NCBI Taxonomy" id="240176"/>
    <lineage>
        <taxon>Eukaryota</taxon>
        <taxon>Fungi</taxon>
        <taxon>Dikarya</taxon>
        <taxon>Basidiomycota</taxon>
        <taxon>Agaricomycotina</taxon>
        <taxon>Agaricomycetes</taxon>
        <taxon>Agaricomycetidae</taxon>
        <taxon>Agaricales</taxon>
        <taxon>Agaricineae</taxon>
        <taxon>Psathyrellaceae</taxon>
        <taxon>Coprinopsis</taxon>
    </lineage>
</organism>
<feature type="domain" description="F-box" evidence="1">
    <location>
        <begin position="36"/>
        <end position="82"/>
    </location>
</feature>
<dbReference type="EMBL" id="AACS02000001">
    <property type="protein sequence ID" value="EAU92173.2"/>
    <property type="molecule type" value="Genomic_DNA"/>
</dbReference>
<accession>A8N446</accession>
<dbReference type="KEGG" id="cci:CC1G_08796"/>
<dbReference type="OMA" id="RITEYRS"/>
<proteinExistence type="predicted"/>
<gene>
    <name evidence="2" type="ORF">CC1G_08796</name>
</gene>
<dbReference type="Proteomes" id="UP000001861">
    <property type="component" value="Unassembled WGS sequence"/>
</dbReference>
<dbReference type="GeneID" id="6006074"/>
<evidence type="ECO:0000313" key="3">
    <source>
        <dbReference type="Proteomes" id="UP000001861"/>
    </source>
</evidence>
<sequence length="522" mass="58299">MAFVSELLANLVFVAIPYILHRNGLATEHFPMERRTSPLESLPDETLTQVLAYLEWYEILQVRQCCRRLDRVSKDRSVWLAVLLRYYDTALPRPFLLPKPLRYCSSSDLERIVCNWFSVRGLADPDLAQKKEVTPPDTWPRGFALGPLPGGRVFMHATPDGNIHCHDIENLGNPASLFIPTPFPSYTESSHGIITRMSMDILTTQADGIPTEDRLFPSTFSLAAIWEAHNIVNLSEAPLRVFGVYQVEVQLGEDGSVAGYTAVQLALIRERAPQDALLGECSLYGSNLAYHSQVGCRRAIVIVDWTSIPHLTSAKYPRVYLPDIHPAEFSLLPGKHISVLQDRAVLIYNWGAVHPKAHPPDPRLLRRLLPALPKWKTTLPSFGGAFPPLSPYLFNDTVRLIVPTSVGLKGIVIPLRFLTQVSDSEAIVSPSESHPTTVLLIDRDFGCADGLSFGFRKGISADYPDTHVWQYGWPDEMQTGTLKVYSLPSHVYGAATALTIHCIEQKNRLVSVLESQCQIIDF</sequence>
<name>A8N446_COPC7</name>
<protein>
    <recommendedName>
        <fullName evidence="1">F-box domain-containing protein</fullName>
    </recommendedName>
</protein>
<evidence type="ECO:0000259" key="1">
    <source>
        <dbReference type="PROSITE" id="PS50181"/>
    </source>
</evidence>
<dbReference type="AlphaFoldDB" id="A8N446"/>
<dbReference type="InterPro" id="IPR036047">
    <property type="entry name" value="F-box-like_dom_sf"/>
</dbReference>
<dbReference type="InterPro" id="IPR001810">
    <property type="entry name" value="F-box_dom"/>
</dbReference>
<dbReference type="HOGENOM" id="CLU_027282_0_0_1"/>
<dbReference type="Pfam" id="PF12937">
    <property type="entry name" value="F-box-like"/>
    <property type="match status" value="1"/>
</dbReference>
<dbReference type="RefSeq" id="XP_001829641.2">
    <property type="nucleotide sequence ID" value="XM_001829589.2"/>
</dbReference>
<comment type="caution">
    <text evidence="2">The sequence shown here is derived from an EMBL/GenBank/DDBJ whole genome shotgun (WGS) entry which is preliminary data.</text>
</comment>
<dbReference type="InParanoid" id="A8N446"/>
<dbReference type="OrthoDB" id="2885124at2759"/>
<keyword evidence="3" id="KW-1185">Reference proteome</keyword>
<dbReference type="SMART" id="SM00256">
    <property type="entry name" value="FBOX"/>
    <property type="match status" value="1"/>
</dbReference>
<reference evidence="2 3" key="1">
    <citation type="journal article" date="2010" name="Proc. Natl. Acad. Sci. U.S.A.">
        <title>Insights into evolution of multicellular fungi from the assembled chromosomes of the mushroom Coprinopsis cinerea (Coprinus cinereus).</title>
        <authorList>
            <person name="Stajich J.E."/>
            <person name="Wilke S.K."/>
            <person name="Ahren D."/>
            <person name="Au C.H."/>
            <person name="Birren B.W."/>
            <person name="Borodovsky M."/>
            <person name="Burns C."/>
            <person name="Canback B."/>
            <person name="Casselton L.A."/>
            <person name="Cheng C.K."/>
            <person name="Deng J."/>
            <person name="Dietrich F.S."/>
            <person name="Fargo D.C."/>
            <person name="Farman M.L."/>
            <person name="Gathman A.C."/>
            <person name="Goldberg J."/>
            <person name="Guigo R."/>
            <person name="Hoegger P.J."/>
            <person name="Hooker J.B."/>
            <person name="Huggins A."/>
            <person name="James T.Y."/>
            <person name="Kamada T."/>
            <person name="Kilaru S."/>
            <person name="Kodira C."/>
            <person name="Kues U."/>
            <person name="Kupfer D."/>
            <person name="Kwan H.S."/>
            <person name="Lomsadze A."/>
            <person name="Li W."/>
            <person name="Lilly W.W."/>
            <person name="Ma L.J."/>
            <person name="Mackey A.J."/>
            <person name="Manning G."/>
            <person name="Martin F."/>
            <person name="Muraguchi H."/>
            <person name="Natvig D.O."/>
            <person name="Palmerini H."/>
            <person name="Ramesh M.A."/>
            <person name="Rehmeyer C.J."/>
            <person name="Roe B.A."/>
            <person name="Shenoy N."/>
            <person name="Stanke M."/>
            <person name="Ter-Hovhannisyan V."/>
            <person name="Tunlid A."/>
            <person name="Velagapudi R."/>
            <person name="Vision T.J."/>
            <person name="Zeng Q."/>
            <person name="Zolan M.E."/>
            <person name="Pukkila P.J."/>
        </authorList>
    </citation>
    <scope>NUCLEOTIDE SEQUENCE [LARGE SCALE GENOMIC DNA]</scope>
    <source>
        <strain evidence="3">Okayama-7 / 130 / ATCC MYA-4618 / FGSC 9003</strain>
    </source>
</reference>
<dbReference type="PROSITE" id="PS50181">
    <property type="entry name" value="FBOX"/>
    <property type="match status" value="1"/>
</dbReference>
<dbReference type="SUPFAM" id="SSF81383">
    <property type="entry name" value="F-box domain"/>
    <property type="match status" value="1"/>
</dbReference>
<evidence type="ECO:0000313" key="2">
    <source>
        <dbReference type="EMBL" id="EAU92173.2"/>
    </source>
</evidence>